<evidence type="ECO:0000256" key="7">
    <source>
        <dbReference type="ARBA" id="ARBA00023033"/>
    </source>
</evidence>
<keyword evidence="3 8" id="KW-0285">Flavoprotein</keyword>
<evidence type="ECO:0000256" key="3">
    <source>
        <dbReference type="ARBA" id="ARBA00022630"/>
    </source>
</evidence>
<dbReference type="GO" id="GO:0004499">
    <property type="term" value="F:N,N-dimethylaniline monooxygenase activity"/>
    <property type="evidence" value="ECO:0007669"/>
    <property type="project" value="InterPro"/>
</dbReference>
<dbReference type="PANTHER" id="PTHR23023">
    <property type="entry name" value="DIMETHYLANILINE MONOOXYGENASE"/>
    <property type="match status" value="1"/>
</dbReference>
<dbReference type="InterPro" id="IPR000960">
    <property type="entry name" value="Flavin_mOase"/>
</dbReference>
<dbReference type="GO" id="GO:0050661">
    <property type="term" value="F:NADP binding"/>
    <property type="evidence" value="ECO:0007669"/>
    <property type="project" value="InterPro"/>
</dbReference>
<evidence type="ECO:0000256" key="5">
    <source>
        <dbReference type="ARBA" id="ARBA00022857"/>
    </source>
</evidence>
<evidence type="ECO:0000256" key="4">
    <source>
        <dbReference type="ARBA" id="ARBA00022827"/>
    </source>
</evidence>
<dbReference type="InterPro" id="IPR050346">
    <property type="entry name" value="FMO-like"/>
</dbReference>
<evidence type="ECO:0000313" key="10">
    <source>
        <dbReference type="EMBL" id="KAF6200558.1"/>
    </source>
</evidence>
<evidence type="ECO:0000256" key="8">
    <source>
        <dbReference type="RuleBase" id="RU361177"/>
    </source>
</evidence>
<keyword evidence="4 8" id="KW-0274">FAD</keyword>
<sequence>MVSELQIVTSSSTVELKVIKPSDPRPQAPNDAVMEGHAAPEDSPRKFSFEDPASLISDGVCYAPPRNKTPKVAVIGAGPAGICAARHLFAEDSGFTGVVFEQKDTVGGTWVYTDEIGKDKYGQPIHSPLYHGLISNLPKEVMEYSDFPYDEQEKSYLSSEEVLDYLNKYTDHFNLRPHIKFNHLVKRVSPVGKSWSLTALDLATNIEHVSLYDAVMVCSGPTSIPVYPLIEGLARFSGKQIHAKSFRRAEAYKGLRVLVIGLGPSGLDITYKLLPHAKQVVLSHKFESLKHVTFPPSLMVKPAAASMSDNTVTFVDGTSEEVDVVIHCTGYTYNFPFLTKECGLVVNQYVSPLYLHLFNIEYPSLAVLGLPRIIPYYYCVEYQTKAFLAVLRGDAELPTQEEMMKITDEDIRGKLESGIRKKDVHRMGKLTKEYFESLQKLANLPPLLEVRYNIFHDAFKRVVSDFEGFRYGYYKILDDVNFEVVPLERPEPPAKIEEVVVEATKEEVPSNEENGGLLQEIEENLKKGDDEQQGTKEEGPQGVEDGISELKVTESCETVLNGEPLEVTSISTIQTTMTSSNDVVETVTESHEKMEKVETSTEVTETRTSGVVETTSSGIIETSSELMETVTTEVVEERKVITERRVEEYVIDGVNTIQVEAVVEKHERILNGEQLSETMKSHEDENVVKHR</sequence>
<evidence type="ECO:0000256" key="9">
    <source>
        <dbReference type="SAM" id="MobiDB-lite"/>
    </source>
</evidence>
<evidence type="ECO:0000256" key="2">
    <source>
        <dbReference type="ARBA" id="ARBA00009183"/>
    </source>
</evidence>
<dbReference type="OrthoDB" id="66881at2759"/>
<dbReference type="Proteomes" id="UP000466442">
    <property type="component" value="Unassembled WGS sequence"/>
</dbReference>
<feature type="compositionally biased region" description="Basic and acidic residues" evidence="9">
    <location>
        <begin position="527"/>
        <end position="539"/>
    </location>
</feature>
<comment type="cofactor">
    <cofactor evidence="1 8">
        <name>FAD</name>
        <dbReference type="ChEBI" id="CHEBI:57692"/>
    </cofactor>
</comment>
<dbReference type="FunFam" id="3.50.50.60:FF:000138">
    <property type="entry name" value="Flavin-containing monooxygenase"/>
    <property type="match status" value="1"/>
</dbReference>
<keyword evidence="11" id="KW-1185">Reference proteome</keyword>
<feature type="region of interest" description="Disordered" evidence="9">
    <location>
        <begin position="18"/>
        <end position="46"/>
    </location>
</feature>
<keyword evidence="6 8" id="KW-0560">Oxidoreductase</keyword>
<evidence type="ECO:0000256" key="1">
    <source>
        <dbReference type="ARBA" id="ARBA00001974"/>
    </source>
</evidence>
<protein>
    <recommendedName>
        <fullName evidence="8">Flavin-containing monooxygenase</fullName>
        <ecNumber evidence="8">1.-.-.-</ecNumber>
    </recommendedName>
</protein>
<gene>
    <name evidence="10" type="ORF">GE061_005001</name>
</gene>
<dbReference type="Gene3D" id="3.50.50.60">
    <property type="entry name" value="FAD/NAD(P)-binding domain"/>
    <property type="match status" value="2"/>
</dbReference>
<keyword evidence="5" id="KW-0521">NADP</keyword>
<feature type="region of interest" description="Disordered" evidence="9">
    <location>
        <begin position="527"/>
        <end position="548"/>
    </location>
</feature>
<name>A0A6A4IVK8_APOLU</name>
<dbReference type="Pfam" id="PF00743">
    <property type="entry name" value="FMO-like"/>
    <property type="match status" value="2"/>
</dbReference>
<keyword evidence="7 8" id="KW-0503">Monooxygenase</keyword>
<dbReference type="InterPro" id="IPR020946">
    <property type="entry name" value="Flavin_mOase-like"/>
</dbReference>
<evidence type="ECO:0000256" key="6">
    <source>
        <dbReference type="ARBA" id="ARBA00023002"/>
    </source>
</evidence>
<dbReference type="EC" id="1.-.-.-" evidence="8"/>
<dbReference type="AlphaFoldDB" id="A0A6A4IVK8"/>
<dbReference type="PRINTS" id="PR00370">
    <property type="entry name" value="FMOXYGENASE"/>
</dbReference>
<dbReference type="GO" id="GO:0050660">
    <property type="term" value="F:flavin adenine dinucleotide binding"/>
    <property type="evidence" value="ECO:0007669"/>
    <property type="project" value="InterPro"/>
</dbReference>
<organism evidence="10 11">
    <name type="scientific">Apolygus lucorum</name>
    <name type="common">Small green plant bug</name>
    <name type="synonym">Lygocoris lucorum</name>
    <dbReference type="NCBI Taxonomy" id="248454"/>
    <lineage>
        <taxon>Eukaryota</taxon>
        <taxon>Metazoa</taxon>
        <taxon>Ecdysozoa</taxon>
        <taxon>Arthropoda</taxon>
        <taxon>Hexapoda</taxon>
        <taxon>Insecta</taxon>
        <taxon>Pterygota</taxon>
        <taxon>Neoptera</taxon>
        <taxon>Paraneoptera</taxon>
        <taxon>Hemiptera</taxon>
        <taxon>Heteroptera</taxon>
        <taxon>Panheteroptera</taxon>
        <taxon>Cimicomorpha</taxon>
        <taxon>Miridae</taxon>
        <taxon>Mirini</taxon>
        <taxon>Apolygus</taxon>
    </lineage>
</organism>
<dbReference type="EMBL" id="WIXP02000013">
    <property type="protein sequence ID" value="KAF6200558.1"/>
    <property type="molecule type" value="Genomic_DNA"/>
</dbReference>
<comment type="caution">
    <text evidence="10">The sequence shown here is derived from an EMBL/GenBank/DDBJ whole genome shotgun (WGS) entry which is preliminary data.</text>
</comment>
<evidence type="ECO:0000313" key="11">
    <source>
        <dbReference type="Proteomes" id="UP000466442"/>
    </source>
</evidence>
<dbReference type="InterPro" id="IPR036188">
    <property type="entry name" value="FAD/NAD-bd_sf"/>
</dbReference>
<reference evidence="10" key="1">
    <citation type="journal article" date="2021" name="Mol. Ecol. Resour.">
        <title>Apolygus lucorum genome provides insights into omnivorousness and mesophyll feeding.</title>
        <authorList>
            <person name="Liu Y."/>
            <person name="Liu H."/>
            <person name="Wang H."/>
            <person name="Huang T."/>
            <person name="Liu B."/>
            <person name="Yang B."/>
            <person name="Yin L."/>
            <person name="Li B."/>
            <person name="Zhang Y."/>
            <person name="Zhang S."/>
            <person name="Jiang F."/>
            <person name="Zhang X."/>
            <person name="Ren Y."/>
            <person name="Wang B."/>
            <person name="Wang S."/>
            <person name="Lu Y."/>
            <person name="Wu K."/>
            <person name="Fan W."/>
            <person name="Wang G."/>
        </authorList>
    </citation>
    <scope>NUCLEOTIDE SEQUENCE</scope>
    <source>
        <strain evidence="10">12Hb</strain>
    </source>
</reference>
<dbReference type="SUPFAM" id="SSF51905">
    <property type="entry name" value="FAD/NAD(P)-binding domain"/>
    <property type="match status" value="2"/>
</dbReference>
<comment type="similarity">
    <text evidence="2 8">Belongs to the FMO family.</text>
</comment>
<accession>A0A6A4IVK8</accession>
<proteinExistence type="inferred from homology"/>